<dbReference type="PANTHER" id="PTHR12001:SF69">
    <property type="entry name" value="ALL TRANS-POLYPRENYL-DIPHOSPHATE SYNTHASE PDSS1"/>
    <property type="match status" value="1"/>
</dbReference>
<dbReference type="Pfam" id="PF00348">
    <property type="entry name" value="polyprenyl_synt"/>
    <property type="match status" value="1"/>
</dbReference>
<evidence type="ECO:0000256" key="2">
    <source>
        <dbReference type="ARBA" id="ARBA00006706"/>
    </source>
</evidence>
<dbReference type="EMBL" id="JAAKDE010000015">
    <property type="protein sequence ID" value="MBA2133523.1"/>
    <property type="molecule type" value="Genomic_DNA"/>
</dbReference>
<dbReference type="GO" id="GO:0046872">
    <property type="term" value="F:metal ion binding"/>
    <property type="evidence" value="ECO:0007669"/>
    <property type="project" value="UniProtKB-KW"/>
</dbReference>
<evidence type="ECO:0000256" key="5">
    <source>
        <dbReference type="ARBA" id="ARBA00022842"/>
    </source>
</evidence>
<dbReference type="PANTHER" id="PTHR12001">
    <property type="entry name" value="GERANYLGERANYL PYROPHOSPHATE SYNTHASE"/>
    <property type="match status" value="1"/>
</dbReference>
<dbReference type="Gene3D" id="1.10.600.10">
    <property type="entry name" value="Farnesyl Diphosphate Synthase"/>
    <property type="match status" value="1"/>
</dbReference>
<reference evidence="7" key="1">
    <citation type="submission" date="2020-06" db="EMBL/GenBank/DDBJ databases">
        <title>Novel chitinolytic bacterium.</title>
        <authorList>
            <person name="Ungkulpasvich U."/>
            <person name="Kosugi A."/>
            <person name="Uke A."/>
        </authorList>
    </citation>
    <scope>NUCLEOTIDE SEQUENCE</scope>
    <source>
        <strain evidence="7">UUS1-1</strain>
    </source>
</reference>
<comment type="cofactor">
    <cofactor evidence="1">
        <name>Mg(2+)</name>
        <dbReference type="ChEBI" id="CHEBI:18420"/>
    </cofactor>
</comment>
<dbReference type="InterPro" id="IPR000092">
    <property type="entry name" value="Polyprenyl_synt"/>
</dbReference>
<dbReference type="InterPro" id="IPR033749">
    <property type="entry name" value="Polyprenyl_synt_CS"/>
</dbReference>
<dbReference type="RefSeq" id="WP_181339982.1">
    <property type="nucleotide sequence ID" value="NZ_JAAKDE010000015.1"/>
</dbReference>
<evidence type="ECO:0000256" key="4">
    <source>
        <dbReference type="ARBA" id="ARBA00022723"/>
    </source>
</evidence>
<gene>
    <name evidence="7" type="ORF">G5B42_08215</name>
</gene>
<dbReference type="CDD" id="cd00685">
    <property type="entry name" value="Trans_IPPS_HT"/>
    <property type="match status" value="1"/>
</dbReference>
<dbReference type="SFLD" id="SFLDS00005">
    <property type="entry name" value="Isoprenoid_Synthase_Type_I"/>
    <property type="match status" value="1"/>
</dbReference>
<comment type="caution">
    <text evidence="7">The sequence shown here is derived from an EMBL/GenBank/DDBJ whole genome shotgun (WGS) entry which is preliminary data.</text>
</comment>
<dbReference type="Proteomes" id="UP000657177">
    <property type="component" value="Unassembled WGS sequence"/>
</dbReference>
<dbReference type="GO" id="GO:0008299">
    <property type="term" value="P:isoprenoid biosynthetic process"/>
    <property type="evidence" value="ECO:0007669"/>
    <property type="project" value="InterPro"/>
</dbReference>
<accession>A0A8J6I203</accession>
<organism evidence="7 8">
    <name type="scientific">Capillibacterium thermochitinicola</name>
    <dbReference type="NCBI Taxonomy" id="2699427"/>
    <lineage>
        <taxon>Bacteria</taxon>
        <taxon>Bacillati</taxon>
        <taxon>Bacillota</taxon>
        <taxon>Capillibacterium</taxon>
    </lineage>
</organism>
<dbReference type="AlphaFoldDB" id="A0A8J6I203"/>
<proteinExistence type="inferred from homology"/>
<evidence type="ECO:0000313" key="7">
    <source>
        <dbReference type="EMBL" id="MBA2133523.1"/>
    </source>
</evidence>
<comment type="similarity">
    <text evidence="2 6">Belongs to the FPP/GGPP synthase family.</text>
</comment>
<protein>
    <submittedName>
        <fullName evidence="7">Polyprenyl synthetase family protein</fullName>
    </submittedName>
</protein>
<evidence type="ECO:0000256" key="6">
    <source>
        <dbReference type="RuleBase" id="RU004466"/>
    </source>
</evidence>
<keyword evidence="8" id="KW-1185">Reference proteome</keyword>
<dbReference type="InterPro" id="IPR008949">
    <property type="entry name" value="Isoprenoid_synthase_dom_sf"/>
</dbReference>
<name>A0A8J6I203_9FIRM</name>
<keyword evidence="4" id="KW-0479">Metal-binding</keyword>
<evidence type="ECO:0000256" key="3">
    <source>
        <dbReference type="ARBA" id="ARBA00022679"/>
    </source>
</evidence>
<evidence type="ECO:0000256" key="1">
    <source>
        <dbReference type="ARBA" id="ARBA00001946"/>
    </source>
</evidence>
<dbReference type="GO" id="GO:0004659">
    <property type="term" value="F:prenyltransferase activity"/>
    <property type="evidence" value="ECO:0007669"/>
    <property type="project" value="InterPro"/>
</dbReference>
<dbReference type="SUPFAM" id="SSF48576">
    <property type="entry name" value="Terpenoid synthases"/>
    <property type="match status" value="1"/>
</dbReference>
<keyword evidence="3 6" id="KW-0808">Transferase</keyword>
<dbReference type="PROSITE" id="PS00723">
    <property type="entry name" value="POLYPRENYL_SYNTHASE_1"/>
    <property type="match status" value="1"/>
</dbReference>
<keyword evidence="5" id="KW-0460">Magnesium</keyword>
<evidence type="ECO:0000313" key="8">
    <source>
        <dbReference type="Proteomes" id="UP000657177"/>
    </source>
</evidence>
<sequence>MRGLDRFDPGTALFPDDVDGMMTPLKKIIKELFATPGKGLRGELLMLCAGGPPLATGSSTLNALVLGVEVLHLATLVHDDLLDQGEQRRGRPTVWKKWGVKTAVLVGDYLFAAAYRLLSSACGQEGMERVDFLLREMVAGELAEEIDKFRIISIDRYLERIERKTARFFQIVCELGGEYAALPRAVQVELGAFGRELGMAYQLFDDWQDLSGGAKEDGKPVFQDLKNGVLTLPLLIISGQPGFAEVLAEVRAEGKVLPKHRRLIRKWLTAAQVEAEVEQRIAGYRRRAEERLAGLGLPQCALLRDYADRFFERKGKQKRLSTVH</sequence>